<dbReference type="InterPro" id="IPR013786">
    <property type="entry name" value="AcylCoA_DH/ox_N"/>
</dbReference>
<evidence type="ECO:0008006" key="6">
    <source>
        <dbReference type="Google" id="ProtNLM"/>
    </source>
</evidence>
<dbReference type="GO" id="GO:0050660">
    <property type="term" value="F:flavin adenine dinucleotide binding"/>
    <property type="evidence" value="ECO:0007669"/>
    <property type="project" value="InterPro"/>
</dbReference>
<dbReference type="InterPro" id="IPR009100">
    <property type="entry name" value="AcylCoA_DH/oxidase_NM_dom_sf"/>
</dbReference>
<comment type="caution">
    <text evidence="4">The sequence shown here is derived from an EMBL/GenBank/DDBJ whole genome shotgun (WGS) entry which is preliminary data.</text>
</comment>
<dbReference type="PANTHER" id="PTHR43884">
    <property type="entry name" value="ACYL-COA DEHYDROGENASE"/>
    <property type="match status" value="1"/>
</dbReference>
<dbReference type="EMBL" id="MPNT01000055">
    <property type="protein sequence ID" value="OJZ64108.1"/>
    <property type="molecule type" value="Genomic_DNA"/>
</dbReference>
<dbReference type="GO" id="GO:0003995">
    <property type="term" value="F:acyl-CoA dehydrogenase activity"/>
    <property type="evidence" value="ECO:0007669"/>
    <property type="project" value="TreeGrafter"/>
</dbReference>
<dbReference type="RefSeq" id="WP_073880909.1">
    <property type="nucleotide sequence ID" value="NZ_MPNT01000055.1"/>
</dbReference>
<dbReference type="InterPro" id="IPR046373">
    <property type="entry name" value="Acyl-CoA_Oxase/DH_mid-dom_sf"/>
</dbReference>
<dbReference type="PANTHER" id="PTHR43884:SF12">
    <property type="entry name" value="ISOVALERYL-COA DEHYDROGENASE, MITOCHONDRIAL-RELATED"/>
    <property type="match status" value="1"/>
</dbReference>
<dbReference type="Pfam" id="PF02771">
    <property type="entry name" value="Acyl-CoA_dh_N"/>
    <property type="match status" value="1"/>
</dbReference>
<sequence>MDLSTRLVEQARELAPLVASEAVNTEQRGEVSRNLIDQFCSAGFPKVLVPKRYGGYELGVDTMSRIVRAIAPSCSSTAWIFAFYMGHNFMHALFPERSQEEVFGDKSFALSPGTAAPQFKMEPVADGYLVTGRSSWNSGSAAADWYISGGLTDGQDGSRQHLLFVVPAADAKVVENWDVVAMRGTASNDMVLDSVFVPEYRTVDAASVMGGSSPGSQLHSSNAMYSLPVMPLLLAEVLPIIVGAYRAVVDDYKTFVEARQGPRFTTRTPSKQLTQIKVGRGLAGADLADTMWDDYLRILTTTPPDVLREPVTRAALKARVATITDFCADGIDAVVGAAGAEAFRSKSPLQRFFRDISMLRVHAYLDVENACEQYGRLLFGLPPEAPI</sequence>
<evidence type="ECO:0000313" key="5">
    <source>
        <dbReference type="Proteomes" id="UP000186438"/>
    </source>
</evidence>
<evidence type="ECO:0000259" key="3">
    <source>
        <dbReference type="Pfam" id="PF08028"/>
    </source>
</evidence>
<dbReference type="Gene3D" id="1.10.540.10">
    <property type="entry name" value="Acyl-CoA dehydrogenase/oxidase, N-terminal domain"/>
    <property type="match status" value="1"/>
</dbReference>
<dbReference type="PIRSF" id="PIRSF016578">
    <property type="entry name" value="HsaA"/>
    <property type="match status" value="1"/>
</dbReference>
<keyword evidence="1" id="KW-0560">Oxidoreductase</keyword>
<dbReference type="AlphaFoldDB" id="A0A1Q4H989"/>
<dbReference type="OrthoDB" id="3404950at2"/>
<dbReference type="Gene3D" id="2.40.110.10">
    <property type="entry name" value="Butyryl-CoA Dehydrogenase, subunit A, domain 2"/>
    <property type="match status" value="1"/>
</dbReference>
<reference evidence="4 5" key="1">
    <citation type="submission" date="2016-11" db="EMBL/GenBank/DDBJ databases">
        <title>Genome sequences of unsequenced Mycobacteria.</title>
        <authorList>
            <person name="Greninger A.L."/>
            <person name="Fang F."/>
            <person name="Jerome K.R."/>
        </authorList>
    </citation>
    <scope>NUCLEOTIDE SEQUENCE [LARGE SCALE GENOMIC DNA]</scope>
    <source>
        <strain evidence="4 5">M11</strain>
    </source>
</reference>
<feature type="domain" description="Acyl-CoA dehydrogenase C-terminal" evidence="3">
    <location>
        <begin position="241"/>
        <end position="366"/>
    </location>
</feature>
<organism evidence="4 5">
    <name type="scientific">Mycobacterium paraffinicum</name>
    <dbReference type="NCBI Taxonomy" id="53378"/>
    <lineage>
        <taxon>Bacteria</taxon>
        <taxon>Bacillati</taxon>
        <taxon>Actinomycetota</taxon>
        <taxon>Actinomycetes</taxon>
        <taxon>Mycobacteriales</taxon>
        <taxon>Mycobacteriaceae</taxon>
        <taxon>Mycobacterium</taxon>
    </lineage>
</organism>
<dbReference type="SUPFAM" id="SSF47203">
    <property type="entry name" value="Acyl-CoA dehydrogenase C-terminal domain-like"/>
    <property type="match status" value="1"/>
</dbReference>
<protein>
    <recommendedName>
        <fullName evidence="6">Acyl-CoA dehydrogenase</fullName>
    </recommendedName>
</protein>
<feature type="domain" description="Acyl-CoA dehydrogenase/oxidase N-terminal" evidence="2">
    <location>
        <begin position="11"/>
        <end position="83"/>
    </location>
</feature>
<evidence type="ECO:0000256" key="1">
    <source>
        <dbReference type="ARBA" id="ARBA00023002"/>
    </source>
</evidence>
<dbReference type="Proteomes" id="UP000186438">
    <property type="component" value="Unassembled WGS sequence"/>
</dbReference>
<dbReference type="InterPro" id="IPR036250">
    <property type="entry name" value="AcylCo_DH-like_C"/>
</dbReference>
<dbReference type="SUPFAM" id="SSF56645">
    <property type="entry name" value="Acyl-CoA dehydrogenase NM domain-like"/>
    <property type="match status" value="1"/>
</dbReference>
<dbReference type="InterPro" id="IPR013107">
    <property type="entry name" value="Acyl-CoA_DH_C"/>
</dbReference>
<proteinExistence type="predicted"/>
<dbReference type="InterPro" id="IPR037069">
    <property type="entry name" value="AcylCoA_DH/ox_N_sf"/>
</dbReference>
<evidence type="ECO:0000259" key="2">
    <source>
        <dbReference type="Pfam" id="PF02771"/>
    </source>
</evidence>
<dbReference type="Gene3D" id="1.20.140.10">
    <property type="entry name" value="Butyryl-CoA Dehydrogenase, subunit A, domain 3"/>
    <property type="match status" value="1"/>
</dbReference>
<dbReference type="Pfam" id="PF08028">
    <property type="entry name" value="Acyl-CoA_dh_2"/>
    <property type="match status" value="1"/>
</dbReference>
<keyword evidence="5" id="KW-1185">Reference proteome</keyword>
<accession>A0A1Q4H989</accession>
<evidence type="ECO:0000313" key="4">
    <source>
        <dbReference type="EMBL" id="OJZ64108.1"/>
    </source>
</evidence>
<dbReference type="STRING" id="53378.BRW65_29205"/>
<gene>
    <name evidence="4" type="ORF">BRW65_29205</name>
</gene>
<name>A0A1Q4H989_9MYCO</name>